<reference evidence="4" key="1">
    <citation type="submission" date="2016-06" db="UniProtKB">
        <authorList>
            <consortium name="WormBaseParasite"/>
        </authorList>
    </citation>
    <scope>IDENTIFICATION</scope>
</reference>
<proteinExistence type="predicted"/>
<dbReference type="Proteomes" id="UP000271087">
    <property type="component" value="Unassembled WGS sequence"/>
</dbReference>
<feature type="region of interest" description="Disordered" evidence="1">
    <location>
        <begin position="1"/>
        <end position="21"/>
    </location>
</feature>
<gene>
    <name evidence="2" type="ORF">NOO_LOCUS13840</name>
</gene>
<accession>A0A182F077</accession>
<dbReference type="WBParaSite" id="nOo.2.0.1.t13840-RA">
    <property type="protein sequence ID" value="nOo.2.0.1.t13840-RA"/>
    <property type="gene ID" value="nOo.2.0.1.g13840"/>
</dbReference>
<dbReference type="EMBL" id="UYRW01019634">
    <property type="protein sequence ID" value="VDN06094.1"/>
    <property type="molecule type" value="Genomic_DNA"/>
</dbReference>
<keyword evidence="3" id="KW-1185">Reference proteome</keyword>
<evidence type="ECO:0000256" key="1">
    <source>
        <dbReference type="SAM" id="MobiDB-lite"/>
    </source>
</evidence>
<dbReference type="OrthoDB" id="272985at2759"/>
<evidence type="ECO:0000313" key="2">
    <source>
        <dbReference type="EMBL" id="VDN06094.1"/>
    </source>
</evidence>
<evidence type="ECO:0000313" key="4">
    <source>
        <dbReference type="WBParaSite" id="nOo.2.0.1.t13840-RA"/>
    </source>
</evidence>
<dbReference type="AlphaFoldDB" id="A0A182F077"/>
<evidence type="ECO:0000313" key="3">
    <source>
        <dbReference type="Proteomes" id="UP000271087"/>
    </source>
</evidence>
<sequence length="69" mass="7548">MPSSNRSAAASLDVKESREENYNTTDLLSHVKLIIPTLMFEQKGMCDQIMQTVSKGAAEIFFLDAPGGI</sequence>
<organism evidence="4">
    <name type="scientific">Onchocerca ochengi</name>
    <name type="common">Filarial nematode worm</name>
    <dbReference type="NCBI Taxonomy" id="42157"/>
    <lineage>
        <taxon>Eukaryota</taxon>
        <taxon>Metazoa</taxon>
        <taxon>Ecdysozoa</taxon>
        <taxon>Nematoda</taxon>
        <taxon>Chromadorea</taxon>
        <taxon>Rhabditida</taxon>
        <taxon>Spirurina</taxon>
        <taxon>Spiruromorpha</taxon>
        <taxon>Filarioidea</taxon>
        <taxon>Onchocercidae</taxon>
        <taxon>Onchocerca</taxon>
    </lineage>
</organism>
<protein>
    <submittedName>
        <fullName evidence="4">ATPase_AAA_core domain-containing protein</fullName>
    </submittedName>
</protein>
<name>A0A182F077_ONCOC</name>
<reference evidence="2 3" key="2">
    <citation type="submission" date="2018-08" db="EMBL/GenBank/DDBJ databases">
        <authorList>
            <person name="Laetsch R D."/>
            <person name="Stevens L."/>
            <person name="Kumar S."/>
            <person name="Blaxter L. M."/>
        </authorList>
    </citation>
    <scope>NUCLEOTIDE SEQUENCE [LARGE SCALE GENOMIC DNA]</scope>
</reference>